<feature type="transmembrane region" description="Helical" evidence="1">
    <location>
        <begin position="344"/>
        <end position="366"/>
    </location>
</feature>
<keyword evidence="1" id="KW-0472">Membrane</keyword>
<reference evidence="3 4" key="1">
    <citation type="submission" date="2020-08" db="EMBL/GenBank/DDBJ databases">
        <title>Genome public.</title>
        <authorList>
            <person name="Liu C."/>
            <person name="Sun Q."/>
        </authorList>
    </citation>
    <scope>NUCLEOTIDE SEQUENCE [LARGE SCALE GENOMIC DNA]</scope>
    <source>
        <strain evidence="3 4">BX0805</strain>
    </source>
</reference>
<proteinExistence type="predicted"/>
<comment type="caution">
    <text evidence="3">The sequence shown here is derived from an EMBL/GenBank/DDBJ whole genome shotgun (WGS) entry which is preliminary data.</text>
</comment>
<dbReference type="Proteomes" id="UP000621540">
    <property type="component" value="Unassembled WGS sequence"/>
</dbReference>
<organism evidence="3 4">
    <name type="scientific">Roseburia yibonii</name>
    <dbReference type="NCBI Taxonomy" id="2763063"/>
    <lineage>
        <taxon>Bacteria</taxon>
        <taxon>Bacillati</taxon>
        <taxon>Bacillota</taxon>
        <taxon>Clostridia</taxon>
        <taxon>Lachnospirales</taxon>
        <taxon>Lachnospiraceae</taxon>
        <taxon>Roseburia</taxon>
    </lineage>
</organism>
<feature type="transmembrane region" description="Helical" evidence="1">
    <location>
        <begin position="193"/>
        <end position="209"/>
    </location>
</feature>
<feature type="domain" description="Acyltransferase 3" evidence="2">
    <location>
        <begin position="7"/>
        <end position="364"/>
    </location>
</feature>
<evidence type="ECO:0000259" key="2">
    <source>
        <dbReference type="Pfam" id="PF01757"/>
    </source>
</evidence>
<feature type="transmembrane region" description="Helical" evidence="1">
    <location>
        <begin position="54"/>
        <end position="80"/>
    </location>
</feature>
<evidence type="ECO:0000256" key="1">
    <source>
        <dbReference type="SAM" id="Phobius"/>
    </source>
</evidence>
<feature type="transmembrane region" description="Helical" evidence="1">
    <location>
        <begin position="167"/>
        <end position="186"/>
    </location>
</feature>
<feature type="transmembrane region" description="Helical" evidence="1">
    <location>
        <begin position="238"/>
        <end position="255"/>
    </location>
</feature>
<keyword evidence="3" id="KW-0012">Acyltransferase</keyword>
<feature type="transmembrane region" description="Helical" evidence="1">
    <location>
        <begin position="316"/>
        <end position="338"/>
    </location>
</feature>
<dbReference type="Pfam" id="PF01757">
    <property type="entry name" value="Acyl_transf_3"/>
    <property type="match status" value="1"/>
</dbReference>
<dbReference type="EMBL" id="JACOQH010000005">
    <property type="protein sequence ID" value="MBC5754017.1"/>
    <property type="molecule type" value="Genomic_DNA"/>
</dbReference>
<sequence length="389" mass="44742">MKNERLTWIDGLRGLACILIFTHHFLVSFFPSSYNGDPNTSRMIYGLDVKWANSPLSFIICGNFWVSVFCLVSGLVLGYQIYRAKTTNEVSSMVLKRYPRLCFPLTVVSFAAWIMMQFSLFPTAEVQKLSTSSWIVSAYGDKPSFLQFLNTTFVATWLNGDHTYSPAFWLMNIFLSGSFLAYLLALMTKNRKLLSILVFICFIAFFLYTDALFNFAFTLGVALAYRIFYFEPKKYAKYFGVLFVLVGLYLGGYPSEAYPQGFYLWLGVNVNQRYAPVWQFFHIVGALFLVWGIYCLKPLCTLFSTKLFRFLGKISYAVFLIHCPVIFSWSCFLFLKLYRACGRYMISAAASFLTSTILLILLSTLFQKYVEAPLGNLIKKLDHWLFLSE</sequence>
<feature type="transmembrane region" description="Helical" evidence="1">
    <location>
        <begin position="275"/>
        <end position="296"/>
    </location>
</feature>
<accession>A0ABR7IAR4</accession>
<dbReference type="RefSeq" id="WP_186982219.1">
    <property type="nucleotide sequence ID" value="NZ_JACOQH010000005.1"/>
</dbReference>
<keyword evidence="1" id="KW-1133">Transmembrane helix</keyword>
<evidence type="ECO:0000313" key="4">
    <source>
        <dbReference type="Proteomes" id="UP000621540"/>
    </source>
</evidence>
<gene>
    <name evidence="3" type="ORF">H8Z76_08250</name>
</gene>
<keyword evidence="4" id="KW-1185">Reference proteome</keyword>
<dbReference type="InterPro" id="IPR050879">
    <property type="entry name" value="Acyltransferase_3"/>
</dbReference>
<name>A0ABR7IAR4_9FIRM</name>
<keyword evidence="3" id="KW-0808">Transferase</keyword>
<feature type="transmembrane region" description="Helical" evidence="1">
    <location>
        <begin position="12"/>
        <end position="34"/>
    </location>
</feature>
<keyword evidence="1" id="KW-0812">Transmembrane</keyword>
<dbReference type="InterPro" id="IPR002656">
    <property type="entry name" value="Acyl_transf_3_dom"/>
</dbReference>
<dbReference type="PANTHER" id="PTHR23028">
    <property type="entry name" value="ACETYLTRANSFERASE"/>
    <property type="match status" value="1"/>
</dbReference>
<evidence type="ECO:0000313" key="3">
    <source>
        <dbReference type="EMBL" id="MBC5754017.1"/>
    </source>
</evidence>
<dbReference type="GO" id="GO:0016746">
    <property type="term" value="F:acyltransferase activity"/>
    <property type="evidence" value="ECO:0007669"/>
    <property type="project" value="UniProtKB-KW"/>
</dbReference>
<protein>
    <submittedName>
        <fullName evidence="3">Acyltransferase</fullName>
    </submittedName>
</protein>
<dbReference type="PANTHER" id="PTHR23028:SF134">
    <property type="entry name" value="PUTATIVE (AFU_ORTHOLOGUE AFUA_4G08520)-RELATED"/>
    <property type="match status" value="1"/>
</dbReference>
<feature type="transmembrane region" description="Helical" evidence="1">
    <location>
        <begin position="101"/>
        <end position="121"/>
    </location>
</feature>